<evidence type="ECO:0000313" key="2">
    <source>
        <dbReference type="Proteomes" id="UP000006038"/>
    </source>
</evidence>
<accession>J3MEL2</accession>
<evidence type="ECO:0000313" key="1">
    <source>
        <dbReference type="EnsemblPlants" id="OB06G24560.1"/>
    </source>
</evidence>
<keyword evidence="2" id="KW-1185">Reference proteome</keyword>
<dbReference type="EnsemblPlants" id="OB06G24560.1">
    <property type="protein sequence ID" value="OB06G24560.1"/>
    <property type="gene ID" value="OB06G24560"/>
</dbReference>
<reference evidence="1" key="2">
    <citation type="submission" date="2013-04" db="UniProtKB">
        <authorList>
            <consortium name="EnsemblPlants"/>
        </authorList>
    </citation>
    <scope>IDENTIFICATION</scope>
</reference>
<protein>
    <submittedName>
        <fullName evidence="1">Uncharacterized protein</fullName>
    </submittedName>
</protein>
<proteinExistence type="predicted"/>
<dbReference type="AlphaFoldDB" id="J3MEL2"/>
<dbReference type="Gramene" id="OB06G24560.1">
    <property type="protein sequence ID" value="OB06G24560.1"/>
    <property type="gene ID" value="OB06G24560"/>
</dbReference>
<dbReference type="Proteomes" id="UP000006038">
    <property type="component" value="Chromosome 6"/>
</dbReference>
<name>J3MEL2_ORYBR</name>
<reference evidence="1" key="1">
    <citation type="journal article" date="2013" name="Nat. Commun.">
        <title>Whole-genome sequencing of Oryza brachyantha reveals mechanisms underlying Oryza genome evolution.</title>
        <authorList>
            <person name="Chen J."/>
            <person name="Huang Q."/>
            <person name="Gao D."/>
            <person name="Wang J."/>
            <person name="Lang Y."/>
            <person name="Liu T."/>
            <person name="Li B."/>
            <person name="Bai Z."/>
            <person name="Luis Goicoechea J."/>
            <person name="Liang C."/>
            <person name="Chen C."/>
            <person name="Zhang W."/>
            <person name="Sun S."/>
            <person name="Liao Y."/>
            <person name="Zhang X."/>
            <person name="Yang L."/>
            <person name="Song C."/>
            <person name="Wang M."/>
            <person name="Shi J."/>
            <person name="Liu G."/>
            <person name="Liu J."/>
            <person name="Zhou H."/>
            <person name="Zhou W."/>
            <person name="Yu Q."/>
            <person name="An N."/>
            <person name="Chen Y."/>
            <person name="Cai Q."/>
            <person name="Wang B."/>
            <person name="Liu B."/>
            <person name="Min J."/>
            <person name="Huang Y."/>
            <person name="Wu H."/>
            <person name="Li Z."/>
            <person name="Zhang Y."/>
            <person name="Yin Y."/>
            <person name="Song W."/>
            <person name="Jiang J."/>
            <person name="Jackson S.A."/>
            <person name="Wing R.A."/>
            <person name="Wang J."/>
            <person name="Chen M."/>
        </authorList>
    </citation>
    <scope>NUCLEOTIDE SEQUENCE [LARGE SCALE GENOMIC DNA]</scope>
    <source>
        <strain evidence="1">cv. IRGC 101232</strain>
    </source>
</reference>
<dbReference type="HOGENOM" id="CLU_2675052_0_0_1"/>
<organism evidence="1">
    <name type="scientific">Oryza brachyantha</name>
    <name type="common">malo sina</name>
    <dbReference type="NCBI Taxonomy" id="4533"/>
    <lineage>
        <taxon>Eukaryota</taxon>
        <taxon>Viridiplantae</taxon>
        <taxon>Streptophyta</taxon>
        <taxon>Embryophyta</taxon>
        <taxon>Tracheophyta</taxon>
        <taxon>Spermatophyta</taxon>
        <taxon>Magnoliopsida</taxon>
        <taxon>Liliopsida</taxon>
        <taxon>Poales</taxon>
        <taxon>Poaceae</taxon>
        <taxon>BOP clade</taxon>
        <taxon>Oryzoideae</taxon>
        <taxon>Oryzeae</taxon>
        <taxon>Oryzinae</taxon>
        <taxon>Oryza</taxon>
    </lineage>
</organism>
<sequence length="75" mass="8662">MSFDRFVDACCKLMYARWDHLPSATNLFTLLGNSGTFSPLFLFRRFALPFLLSCLSRWRPRLVSTSVQLAVQTQD</sequence>